<feature type="chain" id="PRO_5016797496" description="Lipoprotein" evidence="1">
    <location>
        <begin position="24"/>
        <end position="337"/>
    </location>
</feature>
<organism evidence="2 3">
    <name type="scientific">Streptococcus hyointestinalis</name>
    <dbReference type="NCBI Taxonomy" id="1337"/>
    <lineage>
        <taxon>Bacteria</taxon>
        <taxon>Bacillati</taxon>
        <taxon>Bacillota</taxon>
        <taxon>Bacilli</taxon>
        <taxon>Lactobacillales</taxon>
        <taxon>Streptococcaceae</taxon>
        <taxon>Streptococcus</taxon>
    </lineage>
</organism>
<dbReference type="PROSITE" id="PS51257">
    <property type="entry name" value="PROKAR_LIPOPROTEIN"/>
    <property type="match status" value="1"/>
</dbReference>
<dbReference type="AlphaFoldDB" id="A0A380K6U5"/>
<proteinExistence type="predicted"/>
<reference evidence="2 3" key="1">
    <citation type="submission" date="2018-06" db="EMBL/GenBank/DDBJ databases">
        <authorList>
            <consortium name="Pathogen Informatics"/>
            <person name="Doyle S."/>
        </authorList>
    </citation>
    <scope>NUCLEOTIDE SEQUENCE [LARGE SCALE GENOMIC DNA]</scope>
    <source>
        <strain evidence="2 3">NCTC12224</strain>
    </source>
</reference>
<evidence type="ECO:0008006" key="4">
    <source>
        <dbReference type="Google" id="ProtNLM"/>
    </source>
</evidence>
<dbReference type="Proteomes" id="UP000254924">
    <property type="component" value="Unassembled WGS sequence"/>
</dbReference>
<feature type="signal peptide" evidence="1">
    <location>
        <begin position="1"/>
        <end position="23"/>
    </location>
</feature>
<dbReference type="EMBL" id="UHFN01000007">
    <property type="protein sequence ID" value="SUN60628.1"/>
    <property type="molecule type" value="Genomic_DNA"/>
</dbReference>
<accession>A0A380K6U5</accession>
<evidence type="ECO:0000313" key="2">
    <source>
        <dbReference type="EMBL" id="SUN60628.1"/>
    </source>
</evidence>
<keyword evidence="3" id="KW-1185">Reference proteome</keyword>
<name>A0A380K6U5_9STRE</name>
<protein>
    <recommendedName>
        <fullName evidence="4">Lipoprotein</fullName>
    </recommendedName>
</protein>
<gene>
    <name evidence="2" type="ORF">NCTC12224_00988</name>
</gene>
<evidence type="ECO:0000256" key="1">
    <source>
        <dbReference type="SAM" id="SignalP"/>
    </source>
</evidence>
<dbReference type="GeneID" id="78356415"/>
<sequence>MKKTKLLLLLPLLVLLVACGKSAKDSFISRVEENTTTKNHAYQITTTISDIKTDDSSLKNLNNKSFTTTVNISPKGKKASVKIDLAQLDSKLPSYEFIAIGNNLYMNLDALMQLQNLNQSSQISFEGGDFTGKYINASDISDNKFKFDDYTSLTDVSWLKTLSDDDFSTSKDNAILTLTVKTLSSFLNDAIKSSNSKASDNLSLSSLLSNKSSLRISIDKNGKQTATASLVFKNSKTLGISSLNAKMTVKDVDYTSPQAPEASSVLSTTQLTSLMETHYKYSQSQFEELYNYVKENAGDFTKEQLDSAFADDKTHMTAEQLQQFNDMINQATSSSSN</sequence>
<evidence type="ECO:0000313" key="3">
    <source>
        <dbReference type="Proteomes" id="UP000254924"/>
    </source>
</evidence>
<dbReference type="RefSeq" id="WP_115268815.1">
    <property type="nucleotide sequence ID" value="NZ_JBNPOW010000105.1"/>
</dbReference>
<keyword evidence="1" id="KW-0732">Signal</keyword>